<evidence type="ECO:0000313" key="3">
    <source>
        <dbReference type="Proteomes" id="UP000037151"/>
    </source>
</evidence>
<reference evidence="3" key="1">
    <citation type="submission" date="2014-07" db="EMBL/GenBank/DDBJ databases">
        <title>Genome sequencing of plant-pathogenic Streptomyces species.</title>
        <authorList>
            <person name="Harrison J."/>
            <person name="Sapp M."/>
            <person name="Thwaites R."/>
            <person name="Studholme D.J."/>
        </authorList>
    </citation>
    <scope>NUCLEOTIDE SEQUENCE [LARGE SCALE GENOMIC DNA]</scope>
    <source>
        <strain evidence="3">NCPPB 4445</strain>
    </source>
</reference>
<keyword evidence="1" id="KW-0472">Membrane</keyword>
<accession>A0A0L0JDD6</accession>
<organism evidence="2 3">
    <name type="scientific">Streptomyces acidiscabies</name>
    <dbReference type="NCBI Taxonomy" id="42234"/>
    <lineage>
        <taxon>Bacteria</taxon>
        <taxon>Bacillati</taxon>
        <taxon>Actinomycetota</taxon>
        <taxon>Actinomycetes</taxon>
        <taxon>Kitasatosporales</taxon>
        <taxon>Streptomycetaceae</taxon>
        <taxon>Streptomyces</taxon>
    </lineage>
</organism>
<comment type="caution">
    <text evidence="2">The sequence shown here is derived from an EMBL/GenBank/DDBJ whole genome shotgun (WGS) entry which is preliminary data.</text>
</comment>
<evidence type="ECO:0000313" key="2">
    <source>
        <dbReference type="EMBL" id="KND23676.1"/>
    </source>
</evidence>
<keyword evidence="1" id="KW-0812">Transmembrane</keyword>
<name>A0A0L0JDD6_9ACTN</name>
<dbReference type="AlphaFoldDB" id="A0A0L0JDD6"/>
<protein>
    <recommendedName>
        <fullName evidence="4">DUF4244 domain-containing protein</fullName>
    </recommendedName>
</protein>
<evidence type="ECO:0008006" key="4">
    <source>
        <dbReference type="Google" id="ProtNLM"/>
    </source>
</evidence>
<dbReference type="PATRIC" id="fig|42234.21.peg.8992"/>
<keyword evidence="1" id="KW-1133">Transmembrane helix</keyword>
<feature type="transmembrane region" description="Helical" evidence="1">
    <location>
        <begin position="30"/>
        <end position="48"/>
    </location>
</feature>
<sequence length="62" mass="6787">MSLLNRTLSRARAVLHRLAHGDDRGVTTEYVIWIAGLATLGLTVLGIFRPEIVAAAKNVLFK</sequence>
<dbReference type="EMBL" id="JPPY01000258">
    <property type="protein sequence ID" value="KND23676.1"/>
    <property type="molecule type" value="Genomic_DNA"/>
</dbReference>
<dbReference type="Proteomes" id="UP000037151">
    <property type="component" value="Unassembled WGS sequence"/>
</dbReference>
<proteinExistence type="predicted"/>
<evidence type="ECO:0000256" key="1">
    <source>
        <dbReference type="SAM" id="Phobius"/>
    </source>
</evidence>
<gene>
    <name evidence="2" type="ORF">IQ63_43785</name>
</gene>
<dbReference type="OrthoDB" id="3215032at2"/>
<dbReference type="RefSeq" id="WP_050375623.1">
    <property type="nucleotide sequence ID" value="NZ_KQ257835.1"/>
</dbReference>